<evidence type="ECO:0000256" key="2">
    <source>
        <dbReference type="ARBA" id="ARBA00012180"/>
    </source>
</evidence>
<comment type="similarity">
    <text evidence="1">Belongs to the beta type-B retroviral polymerase family. HERV class-II K(HML-2) pol subfamily.</text>
</comment>
<dbReference type="InterPro" id="IPR000477">
    <property type="entry name" value="RT_dom"/>
</dbReference>
<dbReference type="PROSITE" id="PS50878">
    <property type="entry name" value="RT_POL"/>
    <property type="match status" value="1"/>
</dbReference>
<feature type="domain" description="Reverse transcriptase" evidence="3">
    <location>
        <begin position="1"/>
        <end position="153"/>
    </location>
</feature>
<name>A0AAW0PEN0_9GOBI</name>
<comment type="caution">
    <text evidence="4">The sequence shown here is derived from an EMBL/GenBank/DDBJ whole genome shotgun (WGS) entry which is preliminary data.</text>
</comment>
<dbReference type="GO" id="GO:0004523">
    <property type="term" value="F:RNA-DNA hybrid ribonuclease activity"/>
    <property type="evidence" value="ECO:0007669"/>
    <property type="project" value="UniProtKB-EC"/>
</dbReference>
<dbReference type="InterPro" id="IPR052055">
    <property type="entry name" value="Hepadnavirus_pol/RT"/>
</dbReference>
<dbReference type="AlphaFoldDB" id="A0AAW0PEN0"/>
<gene>
    <name evidence="4" type="ORF">WMY93_007516</name>
</gene>
<reference evidence="5" key="1">
    <citation type="submission" date="2024-04" db="EMBL/GenBank/DDBJ databases">
        <title>Salinicola lusitanus LLJ914,a marine bacterium isolated from the Okinawa Trough.</title>
        <authorList>
            <person name="Li J."/>
        </authorList>
    </citation>
    <scope>NUCLEOTIDE SEQUENCE [LARGE SCALE GENOMIC DNA]</scope>
</reference>
<dbReference type="Pfam" id="PF00078">
    <property type="entry name" value="RVT_1"/>
    <property type="match status" value="1"/>
</dbReference>
<evidence type="ECO:0000256" key="1">
    <source>
        <dbReference type="ARBA" id="ARBA00010879"/>
    </source>
</evidence>
<evidence type="ECO:0000313" key="4">
    <source>
        <dbReference type="EMBL" id="KAK7925206.1"/>
    </source>
</evidence>
<dbReference type="EMBL" id="JBBPFD010000005">
    <property type="protein sequence ID" value="KAK7925206.1"/>
    <property type="molecule type" value="Genomic_DNA"/>
</dbReference>
<organism evidence="4 5">
    <name type="scientific">Mugilogobius chulae</name>
    <name type="common">yellowstripe goby</name>
    <dbReference type="NCBI Taxonomy" id="88201"/>
    <lineage>
        <taxon>Eukaryota</taxon>
        <taxon>Metazoa</taxon>
        <taxon>Chordata</taxon>
        <taxon>Craniata</taxon>
        <taxon>Vertebrata</taxon>
        <taxon>Euteleostomi</taxon>
        <taxon>Actinopterygii</taxon>
        <taxon>Neopterygii</taxon>
        <taxon>Teleostei</taxon>
        <taxon>Neoteleostei</taxon>
        <taxon>Acanthomorphata</taxon>
        <taxon>Gobiaria</taxon>
        <taxon>Gobiiformes</taxon>
        <taxon>Gobioidei</taxon>
        <taxon>Gobiidae</taxon>
        <taxon>Gobionellinae</taxon>
        <taxon>Mugilogobius</taxon>
    </lineage>
</organism>
<dbReference type="Proteomes" id="UP001460270">
    <property type="component" value="Unassembled WGS sequence"/>
</dbReference>
<protein>
    <recommendedName>
        <fullName evidence="2">ribonuclease H</fullName>
        <ecNumber evidence="2">3.1.26.4</ecNumber>
    </recommendedName>
</protein>
<dbReference type="PANTHER" id="PTHR33050">
    <property type="entry name" value="REVERSE TRANSCRIPTASE DOMAIN-CONTAINING PROTEIN"/>
    <property type="match status" value="1"/>
</dbReference>
<keyword evidence="5" id="KW-1185">Reference proteome</keyword>
<dbReference type="SUPFAM" id="SSF56672">
    <property type="entry name" value="DNA/RNA polymerases"/>
    <property type="match status" value="1"/>
</dbReference>
<accession>A0AAW0PEN0</accession>
<evidence type="ECO:0000259" key="3">
    <source>
        <dbReference type="PROSITE" id="PS50878"/>
    </source>
</evidence>
<proteinExistence type="inferred from homology"/>
<dbReference type="EC" id="3.1.26.4" evidence="2"/>
<dbReference type="Gene3D" id="3.30.70.270">
    <property type="match status" value="1"/>
</dbReference>
<dbReference type="InterPro" id="IPR043128">
    <property type="entry name" value="Rev_trsase/Diguanyl_cyclase"/>
</dbReference>
<dbReference type="InterPro" id="IPR043502">
    <property type="entry name" value="DNA/RNA_pol_sf"/>
</dbReference>
<sequence>MVIISDPAQADSLNREIVTLLDKVAILHVNPRLDPGRFYSGSEAYWRSATAISDSSGLPQGKHYQFRNLRFGLSLSPRVFTRLVAAALAPLQAQCVKILPCLDDWLICSPSYQQAVHDTETVLAHMHRLGLTVNEDKSNLVPAQATVFLGVALDTVAMMARPSPRRLATSLATVAAFQDDAVLPYLQYMKLLGKLVAASSTVPLGLLSLRPMQMWLNGQQLDPTRNVHRHCLSGEAVTG</sequence>
<dbReference type="PANTHER" id="PTHR33050:SF7">
    <property type="entry name" value="RIBONUCLEASE H"/>
    <property type="match status" value="1"/>
</dbReference>
<evidence type="ECO:0000313" key="5">
    <source>
        <dbReference type="Proteomes" id="UP001460270"/>
    </source>
</evidence>